<organism evidence="2 3">
    <name type="scientific">Dipteronia sinensis</name>
    <dbReference type="NCBI Taxonomy" id="43782"/>
    <lineage>
        <taxon>Eukaryota</taxon>
        <taxon>Viridiplantae</taxon>
        <taxon>Streptophyta</taxon>
        <taxon>Embryophyta</taxon>
        <taxon>Tracheophyta</taxon>
        <taxon>Spermatophyta</taxon>
        <taxon>Magnoliopsida</taxon>
        <taxon>eudicotyledons</taxon>
        <taxon>Gunneridae</taxon>
        <taxon>Pentapetalae</taxon>
        <taxon>rosids</taxon>
        <taxon>malvids</taxon>
        <taxon>Sapindales</taxon>
        <taxon>Sapindaceae</taxon>
        <taxon>Hippocastanoideae</taxon>
        <taxon>Acereae</taxon>
        <taxon>Dipteronia</taxon>
    </lineage>
</organism>
<proteinExistence type="predicted"/>
<comment type="caution">
    <text evidence="2">The sequence shown here is derived from an EMBL/GenBank/DDBJ whole genome shotgun (WGS) entry which is preliminary data.</text>
</comment>
<sequence>MKLVSQRNLHFFFSKRTQKNIMTITRISRFKYKRFCTSSSPISKQNDGRNSRQRNHNTSQPERLAVRHRIVSDNPEAEPRCGSFHYSTQPGE</sequence>
<evidence type="ECO:0000313" key="3">
    <source>
        <dbReference type="Proteomes" id="UP001281410"/>
    </source>
</evidence>
<keyword evidence="3" id="KW-1185">Reference proteome</keyword>
<feature type="region of interest" description="Disordered" evidence="1">
    <location>
        <begin position="38"/>
        <end position="92"/>
    </location>
</feature>
<gene>
    <name evidence="2" type="ORF">Dsin_030526</name>
</gene>
<evidence type="ECO:0000313" key="2">
    <source>
        <dbReference type="EMBL" id="KAK3183240.1"/>
    </source>
</evidence>
<evidence type="ECO:0000256" key="1">
    <source>
        <dbReference type="SAM" id="MobiDB-lite"/>
    </source>
</evidence>
<dbReference type="Proteomes" id="UP001281410">
    <property type="component" value="Unassembled WGS sequence"/>
</dbReference>
<accession>A0AAD9ZKR4</accession>
<reference evidence="2" key="1">
    <citation type="journal article" date="2023" name="Plant J.">
        <title>Genome sequences and population genomics provide insights into the demographic history, inbreeding, and mutation load of two 'living fossil' tree species of Dipteronia.</title>
        <authorList>
            <person name="Feng Y."/>
            <person name="Comes H.P."/>
            <person name="Chen J."/>
            <person name="Zhu S."/>
            <person name="Lu R."/>
            <person name="Zhang X."/>
            <person name="Li P."/>
            <person name="Qiu J."/>
            <person name="Olsen K.M."/>
            <person name="Qiu Y."/>
        </authorList>
    </citation>
    <scope>NUCLEOTIDE SEQUENCE</scope>
    <source>
        <strain evidence="2">NBL</strain>
    </source>
</reference>
<name>A0AAD9ZKR4_9ROSI</name>
<protein>
    <submittedName>
        <fullName evidence="2">Uncharacterized protein</fullName>
    </submittedName>
</protein>
<dbReference type="AlphaFoldDB" id="A0AAD9ZKR4"/>
<dbReference type="EMBL" id="JANJYJ010000010">
    <property type="protein sequence ID" value="KAK3183240.1"/>
    <property type="molecule type" value="Genomic_DNA"/>
</dbReference>